<dbReference type="SUPFAM" id="SSF52402">
    <property type="entry name" value="Adenine nucleotide alpha hydrolases-like"/>
    <property type="match status" value="1"/>
</dbReference>
<feature type="binding site" evidence="11">
    <location>
        <position position="198"/>
    </location>
    <ligand>
        <name>Zn(2+)</name>
        <dbReference type="ChEBI" id="CHEBI:29105"/>
    </ligand>
</feature>
<feature type="binding site" evidence="11">
    <location>
        <begin position="7"/>
        <end position="17"/>
    </location>
    <ligand>
        <name>ATP</name>
        <dbReference type="ChEBI" id="CHEBI:30616"/>
    </ligand>
</feature>
<evidence type="ECO:0000256" key="1">
    <source>
        <dbReference type="ARBA" id="ARBA00005061"/>
    </source>
</evidence>
<dbReference type="NCBIfam" id="TIGR00364">
    <property type="entry name" value="7-cyano-7-deazaguanine synthase QueC"/>
    <property type="match status" value="1"/>
</dbReference>
<dbReference type="Pfam" id="PF06508">
    <property type="entry name" value="QueC"/>
    <property type="match status" value="1"/>
</dbReference>
<dbReference type="InterPro" id="IPR014729">
    <property type="entry name" value="Rossmann-like_a/b/a_fold"/>
</dbReference>
<evidence type="ECO:0000256" key="3">
    <source>
        <dbReference type="ARBA" id="ARBA00022723"/>
    </source>
</evidence>
<evidence type="ECO:0000256" key="5">
    <source>
        <dbReference type="ARBA" id="ARBA00022785"/>
    </source>
</evidence>
<keyword evidence="4 11" id="KW-0547">Nucleotide-binding</keyword>
<dbReference type="EMBL" id="BAABRI010000013">
    <property type="protein sequence ID" value="GAA5483236.1"/>
    <property type="molecule type" value="Genomic_DNA"/>
</dbReference>
<comment type="cofactor">
    <cofactor evidence="11">
        <name>Zn(2+)</name>
        <dbReference type="ChEBI" id="CHEBI:29105"/>
    </cofactor>
    <text evidence="11">Binds 1 zinc ion per subunit.</text>
</comment>
<dbReference type="RefSeq" id="WP_353567354.1">
    <property type="nucleotide sequence ID" value="NZ_BAABRI010000013.1"/>
</dbReference>
<evidence type="ECO:0000256" key="6">
    <source>
        <dbReference type="ARBA" id="ARBA00022833"/>
    </source>
</evidence>
<comment type="caution">
    <text evidence="12">The sequence shown here is derived from an EMBL/GenBank/DDBJ whole genome shotgun (WGS) entry which is preliminary data.</text>
</comment>
<gene>
    <name evidence="12" type="primary">queC_1</name>
    <name evidence="11" type="synonym">queC</name>
    <name evidence="12" type="ORF">Hsar01_02465</name>
</gene>
<keyword evidence="7 11" id="KW-0067">ATP-binding</keyword>
<evidence type="ECO:0000256" key="11">
    <source>
        <dbReference type="HAMAP-Rule" id="MF_01633"/>
    </source>
</evidence>
<keyword evidence="3 11" id="KW-0479">Metal-binding</keyword>
<feature type="binding site" evidence="11">
    <location>
        <position position="195"/>
    </location>
    <ligand>
        <name>Zn(2+)</name>
        <dbReference type="ChEBI" id="CHEBI:29105"/>
    </ligand>
</feature>
<comment type="catalytic activity">
    <reaction evidence="10 11">
        <text>7-carboxy-7-carbaguanine + NH4(+) + 2 ATP = 7-cyano-7-carbaguanine + 2 AMP + 2 diphosphate + 2 H(+)</text>
        <dbReference type="Rhea" id="RHEA:27982"/>
        <dbReference type="ChEBI" id="CHEBI:15378"/>
        <dbReference type="ChEBI" id="CHEBI:28938"/>
        <dbReference type="ChEBI" id="CHEBI:30616"/>
        <dbReference type="ChEBI" id="CHEBI:33019"/>
        <dbReference type="ChEBI" id="CHEBI:45075"/>
        <dbReference type="ChEBI" id="CHEBI:61036"/>
        <dbReference type="ChEBI" id="CHEBI:456215"/>
        <dbReference type="EC" id="6.3.4.20"/>
    </reaction>
</comment>
<feature type="binding site" evidence="11">
    <location>
        <position position="192"/>
    </location>
    <ligand>
        <name>Zn(2+)</name>
        <dbReference type="ChEBI" id="CHEBI:29105"/>
    </ligand>
</feature>
<evidence type="ECO:0000256" key="7">
    <source>
        <dbReference type="ARBA" id="ARBA00022840"/>
    </source>
</evidence>
<keyword evidence="5 11" id="KW-0671">Queuosine biosynthesis</keyword>
<evidence type="ECO:0000256" key="4">
    <source>
        <dbReference type="ARBA" id="ARBA00022741"/>
    </source>
</evidence>
<evidence type="ECO:0000313" key="12">
    <source>
        <dbReference type="EMBL" id="GAA5483236.1"/>
    </source>
</evidence>
<evidence type="ECO:0000313" key="13">
    <source>
        <dbReference type="Proteomes" id="UP001476282"/>
    </source>
</evidence>
<dbReference type="HAMAP" id="MF_01633">
    <property type="entry name" value="QueC"/>
    <property type="match status" value="1"/>
</dbReference>
<dbReference type="Gene3D" id="3.40.50.620">
    <property type="entry name" value="HUPs"/>
    <property type="match status" value="1"/>
</dbReference>
<dbReference type="EC" id="6.3.4.20" evidence="9 11"/>
<dbReference type="PIRSF" id="PIRSF006293">
    <property type="entry name" value="ExsB"/>
    <property type="match status" value="1"/>
</dbReference>
<dbReference type="PANTHER" id="PTHR42914:SF1">
    <property type="entry name" value="7-CYANO-7-DEAZAGUANINE SYNTHASE"/>
    <property type="match status" value="1"/>
</dbReference>
<sequence length="228" mass="24624">MKAVVLLSGGMDSVTAFYQALNEHEVVAALSFDYGSKHNAREIPFARLHAEKAGVRHETIELGFMDRLFQSDLLGSGGEIPDGHYAEDNMKRTVVPFRNGIMLAIACGFAESAGAEGLVIAAHSGDHAIYPDCREPFMAGMAQAMREGTYARVELLRPFIDMDKTAIARRGAELGIDFADTWSCYKGGDIHCGTCGTCVERREAFLLAGVPDPTRYLATPPIPQAPGA</sequence>
<evidence type="ECO:0000256" key="9">
    <source>
        <dbReference type="ARBA" id="ARBA00039149"/>
    </source>
</evidence>
<comment type="similarity">
    <text evidence="8 11">Belongs to the QueC family.</text>
</comment>
<reference evidence="12 13" key="1">
    <citation type="submission" date="2024-02" db="EMBL/GenBank/DDBJ databases">
        <title>Haloferula sargassicola NBRC 104335.</title>
        <authorList>
            <person name="Ichikawa N."/>
            <person name="Katano-Makiyama Y."/>
            <person name="Hidaka K."/>
        </authorList>
    </citation>
    <scope>NUCLEOTIDE SEQUENCE [LARGE SCALE GENOMIC DNA]</scope>
    <source>
        <strain evidence="12 13">NBRC 104335</strain>
    </source>
</reference>
<comment type="pathway">
    <text evidence="1 11">Purine metabolism; 7-cyano-7-deazaguanine biosynthesis.</text>
</comment>
<proteinExistence type="inferred from homology"/>
<dbReference type="CDD" id="cd01995">
    <property type="entry name" value="QueC-like"/>
    <property type="match status" value="1"/>
</dbReference>
<evidence type="ECO:0000256" key="2">
    <source>
        <dbReference type="ARBA" id="ARBA00022598"/>
    </source>
</evidence>
<name>A0ABP9UNT9_9BACT</name>
<organism evidence="12 13">
    <name type="scientific">Haloferula sargassicola</name>
    <dbReference type="NCBI Taxonomy" id="490096"/>
    <lineage>
        <taxon>Bacteria</taxon>
        <taxon>Pseudomonadati</taxon>
        <taxon>Verrucomicrobiota</taxon>
        <taxon>Verrucomicrobiia</taxon>
        <taxon>Verrucomicrobiales</taxon>
        <taxon>Verrucomicrobiaceae</taxon>
        <taxon>Haloferula</taxon>
    </lineage>
</organism>
<keyword evidence="2 11" id="KW-0436">Ligase</keyword>
<protein>
    <recommendedName>
        <fullName evidence="9 11">7-cyano-7-deazaguanine synthase</fullName>
        <ecNumber evidence="9 11">6.3.4.20</ecNumber>
    </recommendedName>
    <alternativeName>
        <fullName evidence="11">7-cyano-7-carbaguanine synthase</fullName>
    </alternativeName>
    <alternativeName>
        <fullName evidence="11">PreQ(0) synthase</fullName>
    </alternativeName>
    <alternativeName>
        <fullName evidence="11">Queuosine biosynthesis protein QueC</fullName>
    </alternativeName>
</protein>
<keyword evidence="6 11" id="KW-0862">Zinc</keyword>
<dbReference type="PANTHER" id="PTHR42914">
    <property type="entry name" value="7-CYANO-7-DEAZAGUANINE SYNTHASE"/>
    <property type="match status" value="1"/>
</dbReference>
<dbReference type="Proteomes" id="UP001476282">
    <property type="component" value="Unassembled WGS sequence"/>
</dbReference>
<keyword evidence="13" id="KW-1185">Reference proteome</keyword>
<evidence type="ECO:0000256" key="8">
    <source>
        <dbReference type="ARBA" id="ARBA00037993"/>
    </source>
</evidence>
<dbReference type="InterPro" id="IPR018317">
    <property type="entry name" value="QueC"/>
</dbReference>
<accession>A0ABP9UNT9</accession>
<feature type="binding site" evidence="11">
    <location>
        <position position="184"/>
    </location>
    <ligand>
        <name>Zn(2+)</name>
        <dbReference type="ChEBI" id="CHEBI:29105"/>
    </ligand>
</feature>
<comment type="function">
    <text evidence="11">Catalyzes the ATP-dependent conversion of 7-carboxy-7-deazaguanine (CDG) to 7-cyano-7-deazaguanine (preQ(0)).</text>
</comment>
<evidence type="ECO:0000256" key="10">
    <source>
        <dbReference type="ARBA" id="ARBA00047890"/>
    </source>
</evidence>